<proteinExistence type="predicted"/>
<evidence type="ECO:0000313" key="1">
    <source>
        <dbReference type="EMBL" id="TFV54070.1"/>
    </source>
</evidence>
<reference evidence="1" key="1">
    <citation type="submission" date="2019-03" db="EMBL/GenBank/DDBJ databases">
        <title>Serratia marcescens strain N2 draft genome.</title>
        <authorList>
            <person name="Yassin A."/>
            <person name="El-Kenawy N."/>
            <person name="Youssef N.H."/>
        </authorList>
    </citation>
    <scope>NUCLEOTIDE SEQUENCE [LARGE SCALE GENOMIC DNA]</scope>
    <source>
        <strain evidence="1">N2</strain>
    </source>
</reference>
<dbReference type="EMBL" id="SPSG01000100">
    <property type="protein sequence ID" value="TFV54070.1"/>
    <property type="molecule type" value="Genomic_DNA"/>
</dbReference>
<accession>A0A9X8VM65</accession>
<dbReference type="RefSeq" id="WP_212563279.1">
    <property type="nucleotide sequence ID" value="NZ_SPSG02000044.1"/>
</dbReference>
<dbReference type="AlphaFoldDB" id="A0A9X8VM65"/>
<gene>
    <name evidence="1" type="ORF">E0L31_00895</name>
</gene>
<organism evidence="1">
    <name type="scientific">Serratia marcescens</name>
    <dbReference type="NCBI Taxonomy" id="615"/>
    <lineage>
        <taxon>Bacteria</taxon>
        <taxon>Pseudomonadati</taxon>
        <taxon>Pseudomonadota</taxon>
        <taxon>Gammaproteobacteria</taxon>
        <taxon>Enterobacterales</taxon>
        <taxon>Yersiniaceae</taxon>
        <taxon>Serratia</taxon>
    </lineage>
</organism>
<name>A0A9X8VM65_SERMA</name>
<dbReference type="InterPro" id="IPR059241">
    <property type="entry name" value="SfIV_phage_associated"/>
</dbReference>
<protein>
    <submittedName>
        <fullName evidence="1">Uncharacterized protein</fullName>
    </submittedName>
</protein>
<sequence>MISTIKEIEELYTKTRSHVAKVRNIKLNGDADIDDLSRVSNRAVHLCFLELYLERHRYVNGLAGGISLSGRTAMHHSLLLKYKWPLSEIRALSLHDSLLALQEDIFNLDSEQGPTDVVDYLYRITAGNFLLEFPNIIDDEWNPELAGELILFTQD</sequence>
<dbReference type="NCBIfam" id="NF033230">
    <property type="entry name" value="phage_region_01"/>
    <property type="match status" value="1"/>
</dbReference>
<comment type="caution">
    <text evidence="1">The sequence shown here is derived from an EMBL/GenBank/DDBJ whole genome shotgun (WGS) entry which is preliminary data.</text>
</comment>